<evidence type="ECO:0000313" key="1">
    <source>
        <dbReference type="EMBL" id="WYW17335.1"/>
    </source>
</evidence>
<proteinExistence type="predicted"/>
<protein>
    <submittedName>
        <fullName evidence="1">Helix-turn-helix domain-containing protein</fullName>
    </submittedName>
</protein>
<keyword evidence="2" id="KW-1185">Reference proteome</keyword>
<dbReference type="Proteomes" id="UP001456344">
    <property type="component" value="Chromosome"/>
</dbReference>
<name>A0ACD5BDD8_9PSEU</name>
<evidence type="ECO:0000313" key="2">
    <source>
        <dbReference type="Proteomes" id="UP001456344"/>
    </source>
</evidence>
<gene>
    <name evidence="1" type="ORF">LCL61_17440</name>
</gene>
<dbReference type="EMBL" id="CP150484">
    <property type="protein sequence ID" value="WYW17335.1"/>
    <property type="molecule type" value="Genomic_DNA"/>
</dbReference>
<organism evidence="1 2">
    <name type="scientific">Amycolatopsis coloradensis</name>
    <dbReference type="NCBI Taxonomy" id="76021"/>
    <lineage>
        <taxon>Bacteria</taxon>
        <taxon>Bacillati</taxon>
        <taxon>Actinomycetota</taxon>
        <taxon>Actinomycetes</taxon>
        <taxon>Pseudonocardiales</taxon>
        <taxon>Pseudonocardiaceae</taxon>
        <taxon>Amycolatopsis</taxon>
    </lineage>
</organism>
<reference evidence="1" key="1">
    <citation type="submission" date="2023-10" db="EMBL/GenBank/DDBJ databases">
        <title>Whole genome sequencing of actinobacterial strain Amycolatopsis sp. (BCA-696) identifies the underlying plant growth-promoting genes.</title>
        <authorList>
            <person name="Gandham P."/>
            <person name="Vadla N."/>
            <person name="Saji A."/>
            <person name="Srinivas V."/>
            <person name="Ruperao P."/>
            <person name="Selvanayagam S."/>
            <person name="Saxena R.K."/>
            <person name="Rathore A."/>
            <person name="Gopalakrishnan S."/>
            <person name="Thakur V."/>
        </authorList>
    </citation>
    <scope>NUCLEOTIDE SEQUENCE</scope>
    <source>
        <strain evidence="1">BCA-696</strain>
    </source>
</reference>
<accession>A0ACD5BDD8</accession>
<sequence>MSRTRDPKRAEWLTIAEVLAELGGGLARSTFNEWRAKKVAPRCIKLPNNQIRIRRSDFESWLEGRTEEAA</sequence>